<dbReference type="EMBL" id="JAEQNA010000001">
    <property type="protein sequence ID" value="MBL0419486.1"/>
    <property type="molecule type" value="Genomic_DNA"/>
</dbReference>
<keyword evidence="3" id="KW-1185">Reference proteome</keyword>
<dbReference type="RefSeq" id="WP_201682512.1">
    <property type="nucleotide sequence ID" value="NZ_JAEQNA010000001.1"/>
</dbReference>
<comment type="caution">
    <text evidence="2">The sequence shown here is derived from an EMBL/GenBank/DDBJ whole genome shotgun (WGS) entry which is preliminary data.</text>
</comment>
<reference evidence="2" key="1">
    <citation type="submission" date="2021-01" db="EMBL/GenBank/DDBJ databases">
        <title>Ramlibacter sp. strain AW1 16S ribosomal RNA gene Genome sequencing and assembly.</title>
        <authorList>
            <person name="Kang M."/>
        </authorList>
    </citation>
    <scope>NUCLEOTIDE SEQUENCE</scope>
    <source>
        <strain evidence="2">AW1</strain>
    </source>
</reference>
<gene>
    <name evidence="2" type="ORF">JI739_03905</name>
</gene>
<dbReference type="Proteomes" id="UP000613011">
    <property type="component" value="Unassembled WGS sequence"/>
</dbReference>
<evidence type="ECO:0000313" key="3">
    <source>
        <dbReference type="Proteomes" id="UP000613011"/>
    </source>
</evidence>
<name>A0A936ZNH6_9BURK</name>
<sequence length="132" mass="14023">MGGCQPGGQVLQAFAQAAAGQVRQQHGIGERLQPLGELNVIGRAQRSQRIEGGRVGVEEPDHGSITQVDVRRQAIPGIDPVQRQRLRDAPGDPDGVKFIGEVGAPTLVEGPQYASPVLLRHRVQGPEQQGGD</sequence>
<feature type="region of interest" description="Disordered" evidence="1">
    <location>
        <begin position="49"/>
        <end position="78"/>
    </location>
</feature>
<accession>A0A936ZNH6</accession>
<feature type="compositionally biased region" description="Basic and acidic residues" evidence="1">
    <location>
        <begin position="49"/>
        <end position="62"/>
    </location>
</feature>
<organism evidence="2 3">
    <name type="scientific">Ramlibacter aurantiacus</name>
    <dbReference type="NCBI Taxonomy" id="2801330"/>
    <lineage>
        <taxon>Bacteria</taxon>
        <taxon>Pseudomonadati</taxon>
        <taxon>Pseudomonadota</taxon>
        <taxon>Betaproteobacteria</taxon>
        <taxon>Burkholderiales</taxon>
        <taxon>Comamonadaceae</taxon>
        <taxon>Ramlibacter</taxon>
    </lineage>
</organism>
<protein>
    <submittedName>
        <fullName evidence="2">Uncharacterized protein</fullName>
    </submittedName>
</protein>
<evidence type="ECO:0000313" key="2">
    <source>
        <dbReference type="EMBL" id="MBL0419486.1"/>
    </source>
</evidence>
<dbReference type="AlphaFoldDB" id="A0A936ZNH6"/>
<proteinExistence type="predicted"/>
<evidence type="ECO:0000256" key="1">
    <source>
        <dbReference type="SAM" id="MobiDB-lite"/>
    </source>
</evidence>